<sequence length="58" mass="7125">LIEESAFFFRLWSYPKWRFRDSFPGWNFPSESLCVLPSKDFHAWVKRFSVRFIQLPQP</sequence>
<proteinExistence type="evidence at transcript level"/>
<evidence type="ECO:0000313" key="1">
    <source>
        <dbReference type="EMBL" id="ACJ83691.1"/>
    </source>
</evidence>
<feature type="non-terminal residue" evidence="1">
    <location>
        <position position="1"/>
    </location>
</feature>
<reference evidence="1" key="1">
    <citation type="submission" date="2008-12" db="EMBL/GenBank/DDBJ databases">
        <title>Medicago truncatula full length cdna cloning project.</title>
        <authorList>
            <person name="Moskal W."/>
            <person name="Chan A."/>
            <person name="Cheung F."/>
            <person name="Xiao Y."/>
            <person name="Town C.D."/>
        </authorList>
    </citation>
    <scope>NUCLEOTIDE SEQUENCE</scope>
</reference>
<accession>B7FG70</accession>
<name>B7FG70_MEDTR</name>
<dbReference type="AlphaFoldDB" id="B7FG70"/>
<protein>
    <submittedName>
        <fullName evidence="1">Uncharacterized protein</fullName>
    </submittedName>
</protein>
<organism evidence="1">
    <name type="scientific">Medicago truncatula</name>
    <name type="common">Barrel medic</name>
    <name type="synonym">Medicago tribuloides</name>
    <dbReference type="NCBI Taxonomy" id="3880"/>
    <lineage>
        <taxon>Eukaryota</taxon>
        <taxon>Viridiplantae</taxon>
        <taxon>Streptophyta</taxon>
        <taxon>Embryophyta</taxon>
        <taxon>Tracheophyta</taxon>
        <taxon>Spermatophyta</taxon>
        <taxon>Magnoliopsida</taxon>
        <taxon>eudicotyledons</taxon>
        <taxon>Gunneridae</taxon>
        <taxon>Pentapetalae</taxon>
        <taxon>rosids</taxon>
        <taxon>fabids</taxon>
        <taxon>Fabales</taxon>
        <taxon>Fabaceae</taxon>
        <taxon>Papilionoideae</taxon>
        <taxon>50 kb inversion clade</taxon>
        <taxon>NPAAA clade</taxon>
        <taxon>Hologalegina</taxon>
        <taxon>IRL clade</taxon>
        <taxon>Trifolieae</taxon>
        <taxon>Medicago</taxon>
    </lineage>
</organism>
<dbReference type="EMBL" id="BT051025">
    <property type="protein sequence ID" value="ACJ83691.1"/>
    <property type="molecule type" value="mRNA"/>
</dbReference>